<proteinExistence type="predicted"/>
<dbReference type="EMBL" id="JBBPFD010000167">
    <property type="protein sequence ID" value="KAK7879956.1"/>
    <property type="molecule type" value="Genomic_DNA"/>
</dbReference>
<reference evidence="2" key="1">
    <citation type="submission" date="2024-04" db="EMBL/GenBank/DDBJ databases">
        <title>Salinicola lusitanus LLJ914,a marine bacterium isolated from the Okinawa Trough.</title>
        <authorList>
            <person name="Li J."/>
        </authorList>
    </citation>
    <scope>NUCLEOTIDE SEQUENCE [LARGE SCALE GENOMIC DNA]</scope>
</reference>
<name>A0AAW0MH71_9GOBI</name>
<keyword evidence="2" id="KW-1185">Reference proteome</keyword>
<accession>A0AAW0MH71</accession>
<sequence>MEWQQSSGVAGLMFLLEKMIKKALGLLMNAVKKVAAEMISHHLEMMWPMVARFITAIRRRIMFLLEKIIKKALGLLMHVVMKLAFEMILRCLEMMWRM</sequence>
<evidence type="ECO:0000313" key="1">
    <source>
        <dbReference type="EMBL" id="KAK7879956.1"/>
    </source>
</evidence>
<comment type="caution">
    <text evidence="1">The sequence shown here is derived from an EMBL/GenBank/DDBJ whole genome shotgun (WGS) entry which is preliminary data.</text>
</comment>
<evidence type="ECO:0000313" key="2">
    <source>
        <dbReference type="Proteomes" id="UP001460270"/>
    </source>
</evidence>
<dbReference type="Proteomes" id="UP001460270">
    <property type="component" value="Unassembled WGS sequence"/>
</dbReference>
<feature type="non-terminal residue" evidence="1">
    <location>
        <position position="98"/>
    </location>
</feature>
<organism evidence="1 2">
    <name type="scientific">Mugilogobius chulae</name>
    <name type="common">yellowstripe goby</name>
    <dbReference type="NCBI Taxonomy" id="88201"/>
    <lineage>
        <taxon>Eukaryota</taxon>
        <taxon>Metazoa</taxon>
        <taxon>Chordata</taxon>
        <taxon>Craniata</taxon>
        <taxon>Vertebrata</taxon>
        <taxon>Euteleostomi</taxon>
        <taxon>Actinopterygii</taxon>
        <taxon>Neopterygii</taxon>
        <taxon>Teleostei</taxon>
        <taxon>Neoteleostei</taxon>
        <taxon>Acanthomorphata</taxon>
        <taxon>Gobiaria</taxon>
        <taxon>Gobiiformes</taxon>
        <taxon>Gobioidei</taxon>
        <taxon>Gobiidae</taxon>
        <taxon>Gobionellinae</taxon>
        <taxon>Mugilogobius</taxon>
    </lineage>
</organism>
<protein>
    <submittedName>
        <fullName evidence="1">Uncharacterized protein</fullName>
    </submittedName>
</protein>
<dbReference type="AlphaFoldDB" id="A0AAW0MH71"/>
<gene>
    <name evidence="1" type="ORF">WMY93_033375</name>
</gene>